<dbReference type="SUPFAM" id="SSF52540">
    <property type="entry name" value="P-loop containing nucleoside triphosphate hydrolases"/>
    <property type="match status" value="1"/>
</dbReference>
<proteinExistence type="inferred from homology"/>
<dbReference type="EMBL" id="JACIDU010000016">
    <property type="protein sequence ID" value="MBB4104985.1"/>
    <property type="molecule type" value="Genomic_DNA"/>
</dbReference>
<dbReference type="InterPro" id="IPR003593">
    <property type="entry name" value="AAA+_ATPase"/>
</dbReference>
<dbReference type="Pfam" id="PF00005">
    <property type="entry name" value="ABC_tran"/>
    <property type="match status" value="1"/>
</dbReference>
<dbReference type="GO" id="GO:0005524">
    <property type="term" value="F:ATP binding"/>
    <property type="evidence" value="ECO:0007669"/>
    <property type="project" value="UniProtKB-KW"/>
</dbReference>
<sequence length="269" mass="28577">MFSISGASSALAAWPKCRRTPPCAKPIWEFDAMLTVSNLTAGYGVPNILQGLDITVRPGEMVGLVGANGAGKTTLVRVLAGLLPARGGSITINGSDTTNVPAHARPKLGLAIVLENRNLFGELTVAENLRLAERAGANRPKKFDIPRIVEMFPAVGEKMAVRCDLLSGGQQQMVAIARALLLQPDVVIMDEPSTGLAPKVVKAILEVLRGLCSEGMSIVLIEQNIGIASSVTQRAYVLSTGRIVHHVADGGWPAFLHDPHLVSRYLGQH</sequence>
<evidence type="ECO:0000313" key="8">
    <source>
        <dbReference type="Proteomes" id="UP000584824"/>
    </source>
</evidence>
<feature type="domain" description="ABC transporter" evidence="6">
    <location>
        <begin position="34"/>
        <end position="265"/>
    </location>
</feature>
<dbReference type="PANTHER" id="PTHR43820">
    <property type="entry name" value="HIGH-AFFINITY BRANCHED-CHAIN AMINO ACID TRANSPORT ATP-BINDING PROTEIN LIVF"/>
    <property type="match status" value="1"/>
</dbReference>
<evidence type="ECO:0000256" key="4">
    <source>
        <dbReference type="ARBA" id="ARBA00022840"/>
    </source>
</evidence>
<dbReference type="GO" id="GO:0015807">
    <property type="term" value="P:L-amino acid transport"/>
    <property type="evidence" value="ECO:0007669"/>
    <property type="project" value="TreeGrafter"/>
</dbReference>
<dbReference type="InterPro" id="IPR052156">
    <property type="entry name" value="BCAA_Transport_ATP-bd_LivF"/>
</dbReference>
<name>A0A7W6K4B6_9HYPH</name>
<evidence type="ECO:0000256" key="2">
    <source>
        <dbReference type="ARBA" id="ARBA00022448"/>
    </source>
</evidence>
<dbReference type="InterPro" id="IPR027417">
    <property type="entry name" value="P-loop_NTPase"/>
</dbReference>
<keyword evidence="3" id="KW-0547">Nucleotide-binding</keyword>
<reference evidence="7 8" key="1">
    <citation type="submission" date="2020-08" db="EMBL/GenBank/DDBJ databases">
        <title>Genomic Encyclopedia of Type Strains, Phase IV (KMG-IV): sequencing the most valuable type-strain genomes for metagenomic binning, comparative biology and taxonomic classification.</title>
        <authorList>
            <person name="Goeker M."/>
        </authorList>
    </citation>
    <scope>NUCLEOTIDE SEQUENCE [LARGE SCALE GENOMIC DNA]</scope>
    <source>
        <strain evidence="7 8">DSM 26385</strain>
    </source>
</reference>
<evidence type="ECO:0000256" key="1">
    <source>
        <dbReference type="ARBA" id="ARBA00005417"/>
    </source>
</evidence>
<comment type="similarity">
    <text evidence="1">Belongs to the ABC transporter superfamily.</text>
</comment>
<evidence type="ECO:0000256" key="3">
    <source>
        <dbReference type="ARBA" id="ARBA00022741"/>
    </source>
</evidence>
<keyword evidence="4 7" id="KW-0067">ATP-binding</keyword>
<protein>
    <submittedName>
        <fullName evidence="7">Branched-chain amino acid transport system ATP-binding protein/nonpolar-amino-acid-transporting ATPase</fullName>
    </submittedName>
</protein>
<dbReference type="AlphaFoldDB" id="A0A7W6K4B6"/>
<comment type="caution">
    <text evidence="7">The sequence shown here is derived from an EMBL/GenBank/DDBJ whole genome shotgun (WGS) entry which is preliminary data.</text>
</comment>
<evidence type="ECO:0000259" key="6">
    <source>
        <dbReference type="PROSITE" id="PS50893"/>
    </source>
</evidence>
<dbReference type="GO" id="GO:0016887">
    <property type="term" value="F:ATP hydrolysis activity"/>
    <property type="evidence" value="ECO:0007669"/>
    <property type="project" value="InterPro"/>
</dbReference>
<gene>
    <name evidence="7" type="ORF">GGQ66_003568</name>
</gene>
<evidence type="ECO:0000313" key="7">
    <source>
        <dbReference type="EMBL" id="MBB4104985.1"/>
    </source>
</evidence>
<keyword evidence="5" id="KW-0029">Amino-acid transport</keyword>
<keyword evidence="8" id="KW-1185">Reference proteome</keyword>
<dbReference type="GO" id="GO:0015658">
    <property type="term" value="F:branched-chain amino acid transmembrane transporter activity"/>
    <property type="evidence" value="ECO:0007669"/>
    <property type="project" value="TreeGrafter"/>
</dbReference>
<dbReference type="PROSITE" id="PS00211">
    <property type="entry name" value="ABC_TRANSPORTER_1"/>
    <property type="match status" value="1"/>
</dbReference>
<dbReference type="InterPro" id="IPR017871">
    <property type="entry name" value="ABC_transporter-like_CS"/>
</dbReference>
<organism evidence="7 8">
    <name type="scientific">Allorhizobium borbori</name>
    <dbReference type="NCBI Taxonomy" id="485907"/>
    <lineage>
        <taxon>Bacteria</taxon>
        <taxon>Pseudomonadati</taxon>
        <taxon>Pseudomonadota</taxon>
        <taxon>Alphaproteobacteria</taxon>
        <taxon>Hyphomicrobiales</taxon>
        <taxon>Rhizobiaceae</taxon>
        <taxon>Rhizobium/Agrobacterium group</taxon>
        <taxon>Allorhizobium</taxon>
    </lineage>
</organism>
<dbReference type="CDD" id="cd03224">
    <property type="entry name" value="ABC_TM1139_LivF_branched"/>
    <property type="match status" value="1"/>
</dbReference>
<accession>A0A7W6K4B6</accession>
<dbReference type="PROSITE" id="PS50893">
    <property type="entry name" value="ABC_TRANSPORTER_2"/>
    <property type="match status" value="1"/>
</dbReference>
<dbReference type="RefSeq" id="WP_210287314.1">
    <property type="nucleotide sequence ID" value="NZ_JACIDU010000016.1"/>
</dbReference>
<keyword evidence="2" id="KW-0813">Transport</keyword>
<evidence type="ECO:0000256" key="5">
    <source>
        <dbReference type="ARBA" id="ARBA00022970"/>
    </source>
</evidence>
<dbReference type="PANTHER" id="PTHR43820:SF4">
    <property type="entry name" value="HIGH-AFFINITY BRANCHED-CHAIN AMINO ACID TRANSPORT ATP-BINDING PROTEIN LIVF"/>
    <property type="match status" value="1"/>
</dbReference>
<dbReference type="SMART" id="SM00382">
    <property type="entry name" value="AAA"/>
    <property type="match status" value="1"/>
</dbReference>
<dbReference type="Gene3D" id="3.40.50.300">
    <property type="entry name" value="P-loop containing nucleotide triphosphate hydrolases"/>
    <property type="match status" value="1"/>
</dbReference>
<dbReference type="InterPro" id="IPR003439">
    <property type="entry name" value="ABC_transporter-like_ATP-bd"/>
</dbReference>
<dbReference type="Proteomes" id="UP000584824">
    <property type="component" value="Unassembled WGS sequence"/>
</dbReference>